<accession>A0A151ZD10</accession>
<keyword evidence="3" id="KW-1185">Reference proteome</keyword>
<organism evidence="2 3">
    <name type="scientific">Tieghemostelium lacteum</name>
    <name type="common">Slime mold</name>
    <name type="synonym">Dictyostelium lacteum</name>
    <dbReference type="NCBI Taxonomy" id="361077"/>
    <lineage>
        <taxon>Eukaryota</taxon>
        <taxon>Amoebozoa</taxon>
        <taxon>Evosea</taxon>
        <taxon>Eumycetozoa</taxon>
        <taxon>Dictyostelia</taxon>
        <taxon>Dictyosteliales</taxon>
        <taxon>Raperosteliaceae</taxon>
        <taxon>Tieghemostelium</taxon>
    </lineage>
</organism>
<name>A0A151ZD10_TIELA</name>
<gene>
    <name evidence="2" type="ORF">DLAC_07554</name>
</gene>
<dbReference type="AlphaFoldDB" id="A0A151ZD10"/>
<reference evidence="2 3" key="1">
    <citation type="submission" date="2015-12" db="EMBL/GenBank/DDBJ databases">
        <title>Dictyostelia acquired genes for synthesis and detection of signals that induce cell-type specialization by lateral gene transfer from prokaryotes.</title>
        <authorList>
            <person name="Gloeckner G."/>
            <person name="Schaap P."/>
        </authorList>
    </citation>
    <scope>NUCLEOTIDE SEQUENCE [LARGE SCALE GENOMIC DNA]</scope>
    <source>
        <strain evidence="2 3">TK</strain>
    </source>
</reference>
<evidence type="ECO:0000256" key="1">
    <source>
        <dbReference type="SAM" id="Phobius"/>
    </source>
</evidence>
<evidence type="ECO:0000313" key="2">
    <source>
        <dbReference type="EMBL" id="KYQ91764.1"/>
    </source>
</evidence>
<dbReference type="InParanoid" id="A0A151ZD10"/>
<dbReference type="Proteomes" id="UP000076078">
    <property type="component" value="Unassembled WGS sequence"/>
</dbReference>
<proteinExistence type="predicted"/>
<keyword evidence="1" id="KW-0812">Transmembrane</keyword>
<protein>
    <submittedName>
        <fullName evidence="2">Uncharacterized protein</fullName>
    </submittedName>
</protein>
<feature type="transmembrane region" description="Helical" evidence="1">
    <location>
        <begin position="70"/>
        <end position="88"/>
    </location>
</feature>
<dbReference type="EMBL" id="LODT01000034">
    <property type="protein sequence ID" value="KYQ91764.1"/>
    <property type="molecule type" value="Genomic_DNA"/>
</dbReference>
<evidence type="ECO:0000313" key="3">
    <source>
        <dbReference type="Proteomes" id="UP000076078"/>
    </source>
</evidence>
<keyword evidence="1" id="KW-0472">Membrane</keyword>
<comment type="caution">
    <text evidence="2">The sequence shown here is derived from an EMBL/GenBank/DDBJ whole genome shotgun (WGS) entry which is preliminary data.</text>
</comment>
<keyword evidence="1" id="KW-1133">Transmembrane helix</keyword>
<sequence>MCTGVSTSTYIVINVQEADTVENNLYTATRYNDSGCMTSLNNEFSSNCGANNCNDDTGGYFFSCDIPSSGSTIIISFSLIILTLLSYLL</sequence>